<dbReference type="Proteomes" id="UP000008561">
    <property type="component" value="Chromosome"/>
</dbReference>
<evidence type="ECO:0000313" key="3">
    <source>
        <dbReference type="EMBL" id="ABW67068.1"/>
    </source>
</evidence>
<dbReference type="Gene3D" id="3.40.50.300">
    <property type="entry name" value="P-loop containing nucleotide triphosphate hydrolases"/>
    <property type="match status" value="1"/>
</dbReference>
<evidence type="ECO:0000256" key="1">
    <source>
        <dbReference type="ARBA" id="ARBA00022737"/>
    </source>
</evidence>
<protein>
    <recommendedName>
        <fullName evidence="2">Nephrocystin 3-like N-terminal domain-containing protein</fullName>
    </recommendedName>
</protein>
<sequence>MTDVKFPILGIGIPPMVGRADLMQWLWNNLTKKSPSNLSIVGPRYVGKTVLMNNLAERMRQPDSPYNAVVFWDLGHQTPDSDHAFLKSFCHKLGQELAVIGNEYAEHILALQEEEGIYEELKEIIDAMHSDKIKTLMVWDGFDQPLNKDNLTRNHWDNLRELFSKTTSLRLVTATRQPMSELLRSTTTASSDFWNIFDPTPLQVGIFDAQDIVALMSKVPDLTFTSGAMSELQNWTAGYPILYLFLINQIVKTRATGDIDNQIVNQVAEAISGSVNSYISFLWKDCPASAKEAYRYLIEHKKVDAADINSVDRKCLEEKGFIKVTGNKIESGCRFAEQYVKQNGDNIGNMARLFRFWKDYQENIRSVLEFRLDHLVSLNADLRRLIQKSIEDIPEHPRVCLTNIRGVVDRALDLIWDAEFGTGRAVPEAWFTEWKYNGEKGPQDYWDKKFPFAKRGHQIHLLKLITGTDKSDSKAKHISSNTWALANSAHGFGDFGQHLPPGDIPVGVAIAAVNTCLELAACLESELGGINPVNA</sequence>
<dbReference type="InterPro" id="IPR056884">
    <property type="entry name" value="NPHP3-like_N"/>
</dbReference>
<dbReference type="KEGG" id="dol:Dole_1262"/>
<dbReference type="EMBL" id="CP000859">
    <property type="protein sequence ID" value="ABW67068.1"/>
    <property type="molecule type" value="Genomic_DNA"/>
</dbReference>
<dbReference type="InterPro" id="IPR027417">
    <property type="entry name" value="P-loop_NTPase"/>
</dbReference>
<dbReference type="RefSeq" id="WP_012174685.1">
    <property type="nucleotide sequence ID" value="NC_009943.1"/>
</dbReference>
<evidence type="ECO:0000313" key="4">
    <source>
        <dbReference type="Proteomes" id="UP000008561"/>
    </source>
</evidence>
<keyword evidence="4" id="KW-1185">Reference proteome</keyword>
<dbReference type="HOGENOM" id="CLU_523414_0_0_7"/>
<gene>
    <name evidence="3" type="ordered locus">Dole_1262</name>
</gene>
<feature type="domain" description="Nephrocystin 3-like N-terminal" evidence="2">
    <location>
        <begin position="31"/>
        <end position="172"/>
    </location>
</feature>
<proteinExistence type="predicted"/>
<organism evidence="3 4">
    <name type="scientific">Desulfosudis oleivorans (strain DSM 6200 / JCM 39069 / Hxd3)</name>
    <name type="common">Desulfococcus oleovorans</name>
    <dbReference type="NCBI Taxonomy" id="96561"/>
    <lineage>
        <taxon>Bacteria</taxon>
        <taxon>Pseudomonadati</taxon>
        <taxon>Thermodesulfobacteriota</taxon>
        <taxon>Desulfobacteria</taxon>
        <taxon>Desulfobacterales</taxon>
        <taxon>Desulfosudaceae</taxon>
        <taxon>Desulfosudis</taxon>
    </lineage>
</organism>
<dbReference type="eggNOG" id="COG1474">
    <property type="taxonomic scope" value="Bacteria"/>
</dbReference>
<reference evidence="3 4" key="1">
    <citation type="submission" date="2007-10" db="EMBL/GenBank/DDBJ databases">
        <title>Complete sequence of Desulfococcus oleovorans Hxd3.</title>
        <authorList>
            <consortium name="US DOE Joint Genome Institute"/>
            <person name="Copeland A."/>
            <person name="Lucas S."/>
            <person name="Lapidus A."/>
            <person name="Barry K."/>
            <person name="Glavina del Rio T."/>
            <person name="Dalin E."/>
            <person name="Tice H."/>
            <person name="Pitluck S."/>
            <person name="Kiss H."/>
            <person name="Brettin T."/>
            <person name="Bruce D."/>
            <person name="Detter J.C."/>
            <person name="Han C."/>
            <person name="Schmutz J."/>
            <person name="Larimer F."/>
            <person name="Land M."/>
            <person name="Hauser L."/>
            <person name="Kyrpides N."/>
            <person name="Kim E."/>
            <person name="Wawrik B."/>
            <person name="Richardson P."/>
        </authorList>
    </citation>
    <scope>NUCLEOTIDE SEQUENCE [LARGE SCALE GENOMIC DNA]</scope>
    <source>
        <strain evidence="4">DSM 6200 / JCM 39069 / Hxd3</strain>
    </source>
</reference>
<accession>A8ZY61</accession>
<keyword evidence="1" id="KW-0677">Repeat</keyword>
<dbReference type="Pfam" id="PF24883">
    <property type="entry name" value="NPHP3_N"/>
    <property type="match status" value="1"/>
</dbReference>
<dbReference type="SUPFAM" id="SSF52540">
    <property type="entry name" value="P-loop containing nucleoside triphosphate hydrolases"/>
    <property type="match status" value="1"/>
</dbReference>
<dbReference type="STRING" id="96561.Dole_1262"/>
<evidence type="ECO:0000259" key="2">
    <source>
        <dbReference type="Pfam" id="PF24883"/>
    </source>
</evidence>
<name>A8ZY61_DESOH</name>
<dbReference type="AlphaFoldDB" id="A8ZY61"/>